<name>A0ABW2U591_9BACT</name>
<dbReference type="RefSeq" id="WP_380203294.1">
    <property type="nucleotide sequence ID" value="NZ_JBHTEK010000001.1"/>
</dbReference>
<organism evidence="1 2">
    <name type="scientific">Hymenobacter humi</name>
    <dbReference type="NCBI Taxonomy" id="1411620"/>
    <lineage>
        <taxon>Bacteria</taxon>
        <taxon>Pseudomonadati</taxon>
        <taxon>Bacteroidota</taxon>
        <taxon>Cytophagia</taxon>
        <taxon>Cytophagales</taxon>
        <taxon>Hymenobacteraceae</taxon>
        <taxon>Hymenobacter</taxon>
    </lineage>
</organism>
<dbReference type="Gene3D" id="3.40.50.2000">
    <property type="entry name" value="Glycogen Phosphorylase B"/>
    <property type="match status" value="1"/>
</dbReference>
<evidence type="ECO:0000313" key="1">
    <source>
        <dbReference type="EMBL" id="MFC7668184.1"/>
    </source>
</evidence>
<accession>A0ABW2U591</accession>
<sequence>MAWPGPKTSLAEHKFLTGLFDQVSQANTKPYVQEIFELCGFDFRGEEYVFDTHEDKGYDWSLLPTAGPRIGLNTGCGDRWTTRLWSDEKWISLIIQLQQAGYSPVLLGGEAEAARNQHLRGATGATYPGTFPCPSSST</sequence>
<comment type="caution">
    <text evidence="1">The sequence shown here is derived from an EMBL/GenBank/DDBJ whole genome shotgun (WGS) entry which is preliminary data.</text>
</comment>
<evidence type="ECO:0000313" key="2">
    <source>
        <dbReference type="Proteomes" id="UP001596513"/>
    </source>
</evidence>
<dbReference type="SUPFAM" id="SSF53756">
    <property type="entry name" value="UDP-Glycosyltransferase/glycogen phosphorylase"/>
    <property type="match status" value="1"/>
</dbReference>
<reference evidence="2" key="1">
    <citation type="journal article" date="2019" name="Int. J. Syst. Evol. Microbiol.">
        <title>The Global Catalogue of Microorganisms (GCM) 10K type strain sequencing project: providing services to taxonomists for standard genome sequencing and annotation.</title>
        <authorList>
            <consortium name="The Broad Institute Genomics Platform"/>
            <consortium name="The Broad Institute Genome Sequencing Center for Infectious Disease"/>
            <person name="Wu L."/>
            <person name="Ma J."/>
        </authorList>
    </citation>
    <scope>NUCLEOTIDE SEQUENCE [LARGE SCALE GENOMIC DNA]</scope>
    <source>
        <strain evidence="2">JCM 19635</strain>
    </source>
</reference>
<keyword evidence="2" id="KW-1185">Reference proteome</keyword>
<dbReference type="EMBL" id="JBHTEK010000001">
    <property type="protein sequence ID" value="MFC7668184.1"/>
    <property type="molecule type" value="Genomic_DNA"/>
</dbReference>
<gene>
    <name evidence="1" type="ORF">ACFQT0_12940</name>
</gene>
<proteinExistence type="predicted"/>
<protein>
    <submittedName>
        <fullName evidence="1">Glycosyltransferase family 9 protein</fullName>
    </submittedName>
</protein>
<dbReference type="Proteomes" id="UP001596513">
    <property type="component" value="Unassembled WGS sequence"/>
</dbReference>